<dbReference type="RefSeq" id="WP_319832005.1">
    <property type="nucleotide sequence ID" value="NZ_CP138858.1"/>
</dbReference>
<reference evidence="1 2" key="1">
    <citation type="submission" date="2023-11" db="EMBL/GenBank/DDBJ databases">
        <title>Coraliomargarita sp. nov., isolated from marine algae.</title>
        <authorList>
            <person name="Lee J.K."/>
            <person name="Baek J.H."/>
            <person name="Kim J.M."/>
            <person name="Choi D.G."/>
            <person name="Jeon C.O."/>
        </authorList>
    </citation>
    <scope>NUCLEOTIDE SEQUENCE [LARGE SCALE GENOMIC DNA]</scope>
    <source>
        <strain evidence="1 2">J2-16</strain>
    </source>
</reference>
<dbReference type="Gene3D" id="3.20.20.80">
    <property type="entry name" value="Glycosidases"/>
    <property type="match status" value="1"/>
</dbReference>
<keyword evidence="2" id="KW-1185">Reference proteome</keyword>
<organism evidence="1 2">
    <name type="scientific">Coraliomargarita algicola</name>
    <dbReference type="NCBI Taxonomy" id="3092156"/>
    <lineage>
        <taxon>Bacteria</taxon>
        <taxon>Pseudomonadati</taxon>
        <taxon>Verrucomicrobiota</taxon>
        <taxon>Opitutia</taxon>
        <taxon>Puniceicoccales</taxon>
        <taxon>Coraliomargaritaceae</taxon>
        <taxon>Coraliomargarita</taxon>
    </lineage>
</organism>
<protein>
    <recommendedName>
        <fullName evidence="3">Beta-agarase</fullName>
    </recommendedName>
</protein>
<proteinExistence type="predicted"/>
<evidence type="ECO:0008006" key="3">
    <source>
        <dbReference type="Google" id="ProtNLM"/>
    </source>
</evidence>
<accession>A0ABZ0RG93</accession>
<gene>
    <name evidence="1" type="ORF">SH580_16930</name>
</gene>
<dbReference type="EMBL" id="CP138858">
    <property type="protein sequence ID" value="WPJ95111.1"/>
    <property type="molecule type" value="Genomic_DNA"/>
</dbReference>
<dbReference type="SUPFAM" id="SSF51445">
    <property type="entry name" value="(Trans)glycosidases"/>
    <property type="match status" value="1"/>
</dbReference>
<sequence>MKFPKLSARSRHTCLSVVAFLAGFCVTAPLLADRLSISESQLEVKRSDQVELGELGRGRLHLKLDDPSWNAGFRLLPPEGATAWDFSSAKAIAVDVENLSKDKQLRLTMHISSGEKEAKDYQEINTGIALNPGEKQTMHLFIPHATIYRSPEGVPGPKVVDSTAIHWIDFQMQWPFEGSQQGLLDCEISNIRLVRSPDTRHQVNEEDFMPFIDEYGQYIHDDWKEKIHSSSDLVRAYQNELAELKKSERPAEWNEYGGWANGPKLKATGYFRVEKYQGKWWFVDPSGHLFYSQGIDVLRTHTDATPVRDHAEWFDFSTKGQRELPFTDWNLRKKYQTDDYNAAFFDVLTQRLEHWGINTIGNWGHEDLMNMGKMPYTLQLTDHDTKLPQLKGSKLKFYDVFDPKYIDAMENLIKAAGEKSPIVLKSLTDPMCIGYFIDNELNFGNRGRQMLTDDVLRCPPGQAAKLELQKDLKSKYGSIDGLNKSWETNYASWDAFLENREVPESKGFREDSNVFFLKAVDQYFRLSRDAIKRVAPHRLYLGCRFIGTDSVRRALFEASEKYSDVLTVNIYAHGVANLWVEAFPDMPVLIGEFHFGIYDRGMFAPGLAPAGLTQEERAFAYARFVQGALTHPNIVGTHWFQFRDQPLTGRWDGEGYAIGFVDVADTPYEELTRTAREIGENMYTYRQTGKLVNSMK</sequence>
<dbReference type="InterPro" id="IPR017853">
    <property type="entry name" value="GH"/>
</dbReference>
<name>A0ABZ0RG93_9BACT</name>
<evidence type="ECO:0000313" key="1">
    <source>
        <dbReference type="EMBL" id="WPJ95111.1"/>
    </source>
</evidence>
<dbReference type="Proteomes" id="UP001324993">
    <property type="component" value="Chromosome"/>
</dbReference>
<evidence type="ECO:0000313" key="2">
    <source>
        <dbReference type="Proteomes" id="UP001324993"/>
    </source>
</evidence>